<dbReference type="SUPFAM" id="SSF54631">
    <property type="entry name" value="CBS-domain pair"/>
    <property type="match status" value="1"/>
</dbReference>
<evidence type="ECO:0000256" key="1">
    <source>
        <dbReference type="PROSITE-ProRule" id="PRU00703"/>
    </source>
</evidence>
<dbReference type="PROSITE" id="PS51371">
    <property type="entry name" value="CBS"/>
    <property type="match status" value="1"/>
</dbReference>
<gene>
    <name evidence="3" type="ORF">HHL15_22260</name>
</gene>
<keyword evidence="4" id="KW-1185">Reference proteome</keyword>
<dbReference type="Proteomes" id="UP000580043">
    <property type="component" value="Unassembled WGS sequence"/>
</dbReference>
<evidence type="ECO:0000259" key="2">
    <source>
        <dbReference type="PROSITE" id="PS51371"/>
    </source>
</evidence>
<accession>A0A848GGA4</accession>
<organism evidence="3 4">
    <name type="scientific">Zoogloea dura</name>
    <dbReference type="NCBI Taxonomy" id="2728840"/>
    <lineage>
        <taxon>Bacteria</taxon>
        <taxon>Pseudomonadati</taxon>
        <taxon>Pseudomonadota</taxon>
        <taxon>Betaproteobacteria</taxon>
        <taxon>Rhodocyclales</taxon>
        <taxon>Zoogloeaceae</taxon>
        <taxon>Zoogloea</taxon>
    </lineage>
</organism>
<dbReference type="Gene3D" id="3.10.580.10">
    <property type="entry name" value="CBS-domain"/>
    <property type="match status" value="1"/>
</dbReference>
<feature type="domain" description="CBS" evidence="2">
    <location>
        <begin position="40"/>
        <end position="100"/>
    </location>
</feature>
<dbReference type="RefSeq" id="WP_169148018.1">
    <property type="nucleotide sequence ID" value="NZ_JABBGA010000028.1"/>
</dbReference>
<dbReference type="CDD" id="cd04640">
    <property type="entry name" value="CBS_pair_proteobact"/>
    <property type="match status" value="1"/>
</dbReference>
<proteinExistence type="predicted"/>
<protein>
    <submittedName>
        <fullName evidence="3">CBS domain-containing protein</fullName>
    </submittedName>
</protein>
<dbReference type="InterPro" id="IPR000644">
    <property type="entry name" value="CBS_dom"/>
</dbReference>
<dbReference type="AlphaFoldDB" id="A0A848GGA4"/>
<dbReference type="EMBL" id="JABBGA010000028">
    <property type="protein sequence ID" value="NML28491.1"/>
    <property type="molecule type" value="Genomic_DNA"/>
</dbReference>
<comment type="caution">
    <text evidence="3">The sequence shown here is derived from an EMBL/GenBank/DDBJ whole genome shotgun (WGS) entry which is preliminary data.</text>
</comment>
<reference evidence="3 4" key="1">
    <citation type="submission" date="2020-04" db="EMBL/GenBank/DDBJ databases">
        <title>Zoogloea sp. G-4-1-14 isolated from soil.</title>
        <authorList>
            <person name="Dahal R.H."/>
        </authorList>
    </citation>
    <scope>NUCLEOTIDE SEQUENCE [LARGE SCALE GENOMIC DNA]</scope>
    <source>
        <strain evidence="3 4">G-4-1-14</strain>
    </source>
</reference>
<dbReference type="InterPro" id="IPR046342">
    <property type="entry name" value="CBS_dom_sf"/>
</dbReference>
<sequence length="197" mass="21316">MERLNYQPIKQFRVKSGACEVADAWSLAKVTAASPAIEVMTDLRRIPAATISDALSLPETNQSMILRGVRLLFVTDAARRIVGIVTANDLLGEKPTRVARARMMRHEELSVRDIMVTTEELDAVHLSDVLRSEVGHVVATLKACGRQHALVMEEGADGGLAVRGIFSASQIARQMGIPLQTAEVARTFAEIEAAIAG</sequence>
<keyword evidence="1" id="KW-0129">CBS domain</keyword>
<name>A0A848GGA4_9RHOO</name>
<evidence type="ECO:0000313" key="3">
    <source>
        <dbReference type="EMBL" id="NML28491.1"/>
    </source>
</evidence>
<evidence type="ECO:0000313" key="4">
    <source>
        <dbReference type="Proteomes" id="UP000580043"/>
    </source>
</evidence>